<organism evidence="1 2">
    <name type="scientific">Plasmodiophora brassicae</name>
    <name type="common">Clubroot disease agent</name>
    <dbReference type="NCBI Taxonomy" id="37360"/>
    <lineage>
        <taxon>Eukaryota</taxon>
        <taxon>Sar</taxon>
        <taxon>Rhizaria</taxon>
        <taxon>Endomyxa</taxon>
        <taxon>Phytomyxea</taxon>
        <taxon>Plasmodiophorida</taxon>
        <taxon>Plasmodiophoridae</taxon>
        <taxon>Plasmodiophora</taxon>
    </lineage>
</organism>
<name>A0A3P3Y296_PLABS</name>
<proteinExistence type="predicted"/>
<dbReference type="EMBL" id="OVEO01000002">
    <property type="protein sequence ID" value="SPQ94293.1"/>
    <property type="molecule type" value="Genomic_DNA"/>
</dbReference>
<protein>
    <submittedName>
        <fullName evidence="1">Uncharacterized protein</fullName>
    </submittedName>
</protein>
<sequence length="69" mass="7741">MLTWKARFRRAMSNDSEQNWAVFQYTLFATGWLIAQPPLRPSTKPTSGVVGTLLLAQYPGSCTGDGRRH</sequence>
<evidence type="ECO:0000313" key="1">
    <source>
        <dbReference type="EMBL" id="SPQ94293.1"/>
    </source>
</evidence>
<geneLocation type="mitochondrion" evidence="1"/>
<evidence type="ECO:0000313" key="2">
    <source>
        <dbReference type="Proteomes" id="UP000290189"/>
    </source>
</evidence>
<gene>
    <name evidence="1" type="ORF">PLBR_LOCUS1508</name>
</gene>
<dbReference type="AlphaFoldDB" id="A0A3P3Y296"/>
<accession>A0A3P3Y296</accession>
<keyword evidence="1" id="KW-0496">Mitochondrion</keyword>
<dbReference type="Proteomes" id="UP000290189">
    <property type="component" value="Unassembled WGS sequence"/>
</dbReference>
<reference evidence="1 2" key="1">
    <citation type="submission" date="2018-03" db="EMBL/GenBank/DDBJ databases">
        <authorList>
            <person name="Fogelqvist J."/>
        </authorList>
    </citation>
    <scope>NUCLEOTIDE SEQUENCE [LARGE SCALE GENOMIC DNA]</scope>
</reference>